<dbReference type="InParanoid" id="A0A330L0H8"/>
<evidence type="ECO:0000256" key="1">
    <source>
        <dbReference type="SAM" id="MobiDB-lite"/>
    </source>
</evidence>
<name>A0A330L0H8_9BACT</name>
<proteinExistence type="predicted"/>
<feature type="signal peptide" evidence="2">
    <location>
        <begin position="1"/>
        <end position="29"/>
    </location>
</feature>
<feature type="region of interest" description="Disordered" evidence="1">
    <location>
        <begin position="30"/>
        <end position="81"/>
    </location>
</feature>
<dbReference type="OrthoDB" id="9807099at2"/>
<evidence type="ECO:0000256" key="2">
    <source>
        <dbReference type="SAM" id="SignalP"/>
    </source>
</evidence>
<evidence type="ECO:0008006" key="5">
    <source>
        <dbReference type="Google" id="ProtNLM"/>
    </source>
</evidence>
<dbReference type="AlphaFoldDB" id="A0A330L0H8"/>
<keyword evidence="2" id="KW-0732">Signal</keyword>
<evidence type="ECO:0000313" key="3">
    <source>
        <dbReference type="EMBL" id="SPP63265.1"/>
    </source>
</evidence>
<dbReference type="RefSeq" id="WP_146216063.1">
    <property type="nucleotide sequence ID" value="NZ_OUNR01000001.1"/>
</dbReference>
<sequence length="135" mass="14131">MKSHVKNPMMTIAVAALALVTLAAAPALAKDKEAKKKSSGMHHSSAAAAASSTSHIPEVGQAPKRGEHDSKPGPAWKTVGGTVKQIDGNAYTVEDYEGNQVKLYVGQGTKHIKQKKVGDTVRAEITRGGFANSVQ</sequence>
<organism evidence="3 4">
    <name type="scientific">Nitrospira lenta</name>
    <dbReference type="NCBI Taxonomy" id="1436998"/>
    <lineage>
        <taxon>Bacteria</taxon>
        <taxon>Pseudomonadati</taxon>
        <taxon>Nitrospirota</taxon>
        <taxon>Nitrospiria</taxon>
        <taxon>Nitrospirales</taxon>
        <taxon>Nitrospiraceae</taxon>
        <taxon>Nitrospira</taxon>
    </lineage>
</organism>
<gene>
    <name evidence="3" type="ORF">NITLEN_10351</name>
</gene>
<dbReference type="EMBL" id="OUNR01000001">
    <property type="protein sequence ID" value="SPP63265.1"/>
    <property type="molecule type" value="Genomic_DNA"/>
</dbReference>
<reference evidence="4" key="1">
    <citation type="submission" date="2018-04" db="EMBL/GenBank/DDBJ databases">
        <authorList>
            <person name="Lucker S."/>
            <person name="Sakoula D."/>
        </authorList>
    </citation>
    <scope>NUCLEOTIDE SEQUENCE [LARGE SCALE GENOMIC DNA]</scope>
</reference>
<keyword evidence="4" id="KW-1185">Reference proteome</keyword>
<protein>
    <recommendedName>
        <fullName evidence="5">DUF5666 domain-containing protein</fullName>
    </recommendedName>
</protein>
<feature type="chain" id="PRO_5016434385" description="DUF5666 domain-containing protein" evidence="2">
    <location>
        <begin position="30"/>
        <end position="135"/>
    </location>
</feature>
<dbReference type="Proteomes" id="UP000248168">
    <property type="component" value="Unassembled WGS sequence"/>
</dbReference>
<accession>A0A330L0H8</accession>
<feature type="compositionally biased region" description="Low complexity" evidence="1">
    <location>
        <begin position="41"/>
        <end position="55"/>
    </location>
</feature>
<evidence type="ECO:0000313" key="4">
    <source>
        <dbReference type="Proteomes" id="UP000248168"/>
    </source>
</evidence>